<sequence length="30" mass="3010">MILQKLLPEAFIALTPLNANGASAAALTVG</sequence>
<organism evidence="1 2">
    <name type="scientific">Bradyrhizobium erythrophlei</name>
    <dbReference type="NCBI Taxonomy" id="1437360"/>
    <lineage>
        <taxon>Bacteria</taxon>
        <taxon>Pseudomonadati</taxon>
        <taxon>Pseudomonadota</taxon>
        <taxon>Alphaproteobacteria</taxon>
        <taxon>Hyphomicrobiales</taxon>
        <taxon>Nitrobacteraceae</taxon>
        <taxon>Bradyrhizobium</taxon>
    </lineage>
</organism>
<dbReference type="EMBL" id="LT670818">
    <property type="protein sequence ID" value="SHH01229.1"/>
    <property type="molecule type" value="Genomic_DNA"/>
</dbReference>
<gene>
    <name evidence="1" type="ORF">SAMN05444169_5252</name>
</gene>
<proteinExistence type="predicted"/>
<reference evidence="1 2" key="1">
    <citation type="submission" date="2016-11" db="EMBL/GenBank/DDBJ databases">
        <authorList>
            <person name="Jaros S."/>
            <person name="Januszkiewicz K."/>
            <person name="Wedrychowicz H."/>
        </authorList>
    </citation>
    <scope>NUCLEOTIDE SEQUENCE [LARGE SCALE GENOMIC DNA]</scope>
    <source>
        <strain evidence="1 2">GAS242</strain>
    </source>
</reference>
<name>A0A1M5PI94_9BRAD</name>
<evidence type="ECO:0000313" key="2">
    <source>
        <dbReference type="Proteomes" id="UP000190675"/>
    </source>
</evidence>
<accession>A0A1M5PI94</accession>
<dbReference type="Proteomes" id="UP000190675">
    <property type="component" value="Chromosome I"/>
</dbReference>
<dbReference type="AlphaFoldDB" id="A0A1M5PI94"/>
<evidence type="ECO:0000313" key="1">
    <source>
        <dbReference type="EMBL" id="SHH01229.1"/>
    </source>
</evidence>
<protein>
    <submittedName>
        <fullName evidence="1">Uncharacterized protein</fullName>
    </submittedName>
</protein>